<dbReference type="FunCoup" id="A0A7J7C1G1">
    <property type="interactions" value="2030"/>
</dbReference>
<evidence type="ECO:0000313" key="12">
    <source>
        <dbReference type="EMBL" id="KAF5727697.1"/>
    </source>
</evidence>
<dbReference type="FunFam" id="1.10.510.10:FF:000046">
    <property type="entry name" value="probable serine/threonine-protein kinase WNK9"/>
    <property type="match status" value="1"/>
</dbReference>
<sequence>MESSEDANEHAEPPDPDVLEVDPTRRYVRYKEVLGKGAFKKVYKAFDEVNGLEVAWSQVRIDDVLQSPEDLERLYSEVHLLKSLKHNNIVRFYNSWIDDKKKTVNIITELFTSGSLRQYRKKHTKVELKAVKGWARQILMGLTYLHNHDPPIIHRDLKCDNIFINGNQGEVKIGDLGLAVVMEQPSAKSVIGTPEFMAPELYDENYNELADIYSFGMCMLEMTTFEYPYCECKNSAQIYKKVSSGIKPASLSRVKDPEVKIFIEKCLLPASQRLSAKELLMDPFLQVNGSAKNRPLPLPDIVMPKIGAFGDRCLMSEGPVTTRNRSSSVDLDYDGELPIITSFDKFVDATGSSCQCVEVRRAKNGTTFVLKGEWNEVNSVSLILGIVDQNGRVRNIHFLFYLDSDTALSVSDEMVEQLELEDQIVAFIAESIDVLLLTLIPRWKSCLPIHHLVPPNRIQASKGPRKNSSSQDHEEWLIGSSQKTGESANHSGNSFCPNYRSSEGSIETTKGDPTTDDFSHQNTSMVEDYSSVMSYLSATSLDFKKFSIDSYMSAESGHVENSEPTNAVSFPNPDYDDELTRDLEVIELQYQEAVNELSKRREEAIMETRRRVSQKRTESE</sequence>
<dbReference type="AlphaFoldDB" id="A0A7J7C1G1"/>
<evidence type="ECO:0000256" key="3">
    <source>
        <dbReference type="ARBA" id="ARBA00022679"/>
    </source>
</evidence>
<feature type="region of interest" description="Disordered" evidence="10">
    <location>
        <begin position="481"/>
        <end position="521"/>
    </location>
</feature>
<reference evidence="12 13" key="1">
    <citation type="journal article" date="2020" name="Nat. Commun.">
        <title>Genome of Tripterygium wilfordii and identification of cytochrome P450 involved in triptolide biosynthesis.</title>
        <authorList>
            <person name="Tu L."/>
            <person name="Su P."/>
            <person name="Zhang Z."/>
            <person name="Gao L."/>
            <person name="Wang J."/>
            <person name="Hu T."/>
            <person name="Zhou J."/>
            <person name="Zhang Y."/>
            <person name="Zhao Y."/>
            <person name="Liu Y."/>
            <person name="Song Y."/>
            <person name="Tong Y."/>
            <person name="Lu Y."/>
            <person name="Yang J."/>
            <person name="Xu C."/>
            <person name="Jia M."/>
            <person name="Peters R.J."/>
            <person name="Huang L."/>
            <person name="Gao W."/>
        </authorList>
    </citation>
    <scope>NUCLEOTIDE SEQUENCE [LARGE SCALE GENOMIC DNA]</scope>
    <source>
        <strain evidence="13">cv. XIE 37</strain>
        <tissue evidence="12">Leaf</tissue>
    </source>
</reference>
<dbReference type="CDD" id="cd13983">
    <property type="entry name" value="STKc_WNK"/>
    <property type="match status" value="1"/>
</dbReference>
<dbReference type="InParanoid" id="A0A7J7C1G1"/>
<evidence type="ECO:0000256" key="9">
    <source>
        <dbReference type="SAM" id="Coils"/>
    </source>
</evidence>
<evidence type="ECO:0000256" key="7">
    <source>
        <dbReference type="ARBA" id="ARBA00047899"/>
    </source>
</evidence>
<dbReference type="EC" id="2.7.11.1" evidence="1"/>
<keyword evidence="5 12" id="KW-0418">Kinase</keyword>
<keyword evidence="6" id="KW-0067">ATP-binding</keyword>
<evidence type="ECO:0000256" key="6">
    <source>
        <dbReference type="ARBA" id="ARBA00022840"/>
    </source>
</evidence>
<gene>
    <name evidence="12" type="ORF">HS088_TW22G01394</name>
</gene>
<comment type="caution">
    <text evidence="12">The sequence shown here is derived from an EMBL/GenBank/DDBJ whole genome shotgun (WGS) entry which is preliminary data.</text>
</comment>
<feature type="coiled-coil region" evidence="9">
    <location>
        <begin position="576"/>
        <end position="603"/>
    </location>
</feature>
<organism evidence="12 13">
    <name type="scientific">Tripterygium wilfordii</name>
    <name type="common">Thunder God vine</name>
    <dbReference type="NCBI Taxonomy" id="458696"/>
    <lineage>
        <taxon>Eukaryota</taxon>
        <taxon>Viridiplantae</taxon>
        <taxon>Streptophyta</taxon>
        <taxon>Embryophyta</taxon>
        <taxon>Tracheophyta</taxon>
        <taxon>Spermatophyta</taxon>
        <taxon>Magnoliopsida</taxon>
        <taxon>eudicotyledons</taxon>
        <taxon>Gunneridae</taxon>
        <taxon>Pentapetalae</taxon>
        <taxon>rosids</taxon>
        <taxon>fabids</taxon>
        <taxon>Celastrales</taxon>
        <taxon>Celastraceae</taxon>
        <taxon>Tripterygium</taxon>
    </lineage>
</organism>
<feature type="region of interest" description="Disordered" evidence="10">
    <location>
        <begin position="1"/>
        <end position="20"/>
    </location>
</feature>
<feature type="compositionally biased region" description="Polar residues" evidence="10">
    <location>
        <begin position="481"/>
        <end position="512"/>
    </location>
</feature>
<dbReference type="OrthoDB" id="4062651at2759"/>
<keyword evidence="9" id="KW-0175">Coiled coil</keyword>
<dbReference type="Proteomes" id="UP000593562">
    <property type="component" value="Unassembled WGS sequence"/>
</dbReference>
<evidence type="ECO:0000256" key="8">
    <source>
        <dbReference type="ARBA" id="ARBA00048679"/>
    </source>
</evidence>
<dbReference type="InterPro" id="IPR011009">
    <property type="entry name" value="Kinase-like_dom_sf"/>
</dbReference>
<evidence type="ECO:0000259" key="11">
    <source>
        <dbReference type="PROSITE" id="PS50011"/>
    </source>
</evidence>
<dbReference type="FunFam" id="3.30.200.20:FF:000075">
    <property type="entry name" value="Probable serine/threonine-protein kinase WNK1"/>
    <property type="match status" value="1"/>
</dbReference>
<dbReference type="PROSITE" id="PS50011">
    <property type="entry name" value="PROTEIN_KINASE_DOM"/>
    <property type="match status" value="1"/>
</dbReference>
<feature type="domain" description="Protein kinase" evidence="11">
    <location>
        <begin position="28"/>
        <end position="285"/>
    </location>
</feature>
<dbReference type="Gene3D" id="3.30.200.20">
    <property type="entry name" value="Phosphorylase Kinase, domain 1"/>
    <property type="match status" value="1"/>
</dbReference>
<dbReference type="GO" id="GO:0004674">
    <property type="term" value="F:protein serine/threonine kinase activity"/>
    <property type="evidence" value="ECO:0007669"/>
    <property type="project" value="UniProtKB-KW"/>
</dbReference>
<keyword evidence="2" id="KW-0723">Serine/threonine-protein kinase</keyword>
<name>A0A7J7C1G1_TRIWF</name>
<comment type="catalytic activity">
    <reaction evidence="8">
        <text>L-seryl-[protein] + ATP = O-phospho-L-seryl-[protein] + ADP + H(+)</text>
        <dbReference type="Rhea" id="RHEA:17989"/>
        <dbReference type="Rhea" id="RHEA-COMP:9863"/>
        <dbReference type="Rhea" id="RHEA-COMP:11604"/>
        <dbReference type="ChEBI" id="CHEBI:15378"/>
        <dbReference type="ChEBI" id="CHEBI:29999"/>
        <dbReference type="ChEBI" id="CHEBI:30616"/>
        <dbReference type="ChEBI" id="CHEBI:83421"/>
        <dbReference type="ChEBI" id="CHEBI:456216"/>
        <dbReference type="EC" id="2.7.11.1"/>
    </reaction>
</comment>
<evidence type="ECO:0000256" key="5">
    <source>
        <dbReference type="ARBA" id="ARBA00022777"/>
    </source>
</evidence>
<evidence type="ECO:0000256" key="2">
    <source>
        <dbReference type="ARBA" id="ARBA00022527"/>
    </source>
</evidence>
<dbReference type="Pfam" id="PF00069">
    <property type="entry name" value="Pkinase"/>
    <property type="match status" value="1"/>
</dbReference>
<dbReference type="InterPro" id="IPR000719">
    <property type="entry name" value="Prot_kinase_dom"/>
</dbReference>
<dbReference type="EMBL" id="JAAARO010000022">
    <property type="protein sequence ID" value="KAF5727697.1"/>
    <property type="molecule type" value="Genomic_DNA"/>
</dbReference>
<dbReference type="PANTHER" id="PTHR13902">
    <property type="entry name" value="SERINE/THREONINE-PROTEIN KINASE WNK WITH NO LYSINE -RELATED"/>
    <property type="match status" value="1"/>
</dbReference>
<keyword evidence="13" id="KW-1185">Reference proteome</keyword>
<dbReference type="Gene3D" id="1.10.510.10">
    <property type="entry name" value="Transferase(Phosphotransferase) domain 1"/>
    <property type="match status" value="1"/>
</dbReference>
<keyword evidence="3" id="KW-0808">Transferase</keyword>
<dbReference type="InterPro" id="IPR008271">
    <property type="entry name" value="Ser/Thr_kinase_AS"/>
</dbReference>
<keyword evidence="4" id="KW-0547">Nucleotide-binding</keyword>
<dbReference type="GO" id="GO:0005524">
    <property type="term" value="F:ATP binding"/>
    <property type="evidence" value="ECO:0007669"/>
    <property type="project" value="UniProtKB-KW"/>
</dbReference>
<evidence type="ECO:0000256" key="4">
    <source>
        <dbReference type="ARBA" id="ARBA00022741"/>
    </source>
</evidence>
<evidence type="ECO:0000313" key="13">
    <source>
        <dbReference type="Proteomes" id="UP000593562"/>
    </source>
</evidence>
<protein>
    <recommendedName>
        <fullName evidence="1">non-specific serine/threonine protein kinase</fullName>
        <ecNumber evidence="1">2.7.11.1</ecNumber>
    </recommendedName>
</protein>
<dbReference type="InterPro" id="IPR050588">
    <property type="entry name" value="WNK_Ser-Thr_kinase"/>
</dbReference>
<dbReference type="SUPFAM" id="SSF56112">
    <property type="entry name" value="Protein kinase-like (PK-like)"/>
    <property type="match status" value="1"/>
</dbReference>
<evidence type="ECO:0000256" key="1">
    <source>
        <dbReference type="ARBA" id="ARBA00012513"/>
    </source>
</evidence>
<dbReference type="SMART" id="SM00220">
    <property type="entry name" value="S_TKc"/>
    <property type="match status" value="1"/>
</dbReference>
<comment type="catalytic activity">
    <reaction evidence="7">
        <text>L-threonyl-[protein] + ATP = O-phospho-L-threonyl-[protein] + ADP + H(+)</text>
        <dbReference type="Rhea" id="RHEA:46608"/>
        <dbReference type="Rhea" id="RHEA-COMP:11060"/>
        <dbReference type="Rhea" id="RHEA-COMP:11605"/>
        <dbReference type="ChEBI" id="CHEBI:15378"/>
        <dbReference type="ChEBI" id="CHEBI:30013"/>
        <dbReference type="ChEBI" id="CHEBI:30616"/>
        <dbReference type="ChEBI" id="CHEBI:61977"/>
        <dbReference type="ChEBI" id="CHEBI:456216"/>
        <dbReference type="EC" id="2.7.11.1"/>
    </reaction>
</comment>
<dbReference type="PROSITE" id="PS00108">
    <property type="entry name" value="PROTEIN_KINASE_ST"/>
    <property type="match status" value="1"/>
</dbReference>
<proteinExistence type="predicted"/>
<accession>A0A7J7C1G1</accession>
<evidence type="ECO:0000256" key="10">
    <source>
        <dbReference type="SAM" id="MobiDB-lite"/>
    </source>
</evidence>